<sequence length="289" mass="31827">MKLLFTLAGWLFLSPLAFAQVSSQPIVSVFPFRGHYSERVTSSVFAGLTGSKRVKMVDPTILHEILQQQKVVLNENVNQETTIQIGKLAGAQFMISGEVTALNFSNQQLGNTVYHNCNVEAKLQLTDIESGTSEFVALQGSSSSSTGDRENLVNIAMNSLTNKAENFARRKFPAVMQILEILEQNDKKGIVLFRVEGEGLTAKTSGGSDFLPLPLPLPDFNGRTRIIITNQRVVVRPDGSKRIVQEEVAFAKIKKVEDGGTALCTITEGGKKLQELWDRQARLMLKTTN</sequence>
<proteinExistence type="predicted"/>
<gene>
    <name evidence="2" type="ORF">GCM10023187_32150</name>
</gene>
<feature type="chain" id="PRO_5045707472" description="Curli production assembly/transport component CsgG" evidence="1">
    <location>
        <begin position="20"/>
        <end position="289"/>
    </location>
</feature>
<protein>
    <recommendedName>
        <fullName evidence="4">Curli production assembly/transport component CsgG</fullName>
    </recommendedName>
</protein>
<feature type="signal peptide" evidence="1">
    <location>
        <begin position="1"/>
        <end position="19"/>
    </location>
</feature>
<dbReference type="RefSeq" id="WP_345268849.1">
    <property type="nucleotide sequence ID" value="NZ_BAABHB010000006.1"/>
</dbReference>
<dbReference type="EMBL" id="BAABHB010000006">
    <property type="protein sequence ID" value="GAA4409203.1"/>
    <property type="molecule type" value="Genomic_DNA"/>
</dbReference>
<evidence type="ECO:0000313" key="3">
    <source>
        <dbReference type="Proteomes" id="UP001500936"/>
    </source>
</evidence>
<organism evidence="2 3">
    <name type="scientific">Nibrella viscosa</name>
    <dbReference type="NCBI Taxonomy" id="1084524"/>
    <lineage>
        <taxon>Bacteria</taxon>
        <taxon>Pseudomonadati</taxon>
        <taxon>Bacteroidota</taxon>
        <taxon>Cytophagia</taxon>
        <taxon>Cytophagales</taxon>
        <taxon>Spirosomataceae</taxon>
        <taxon>Nibrella</taxon>
    </lineage>
</organism>
<reference evidence="3" key="1">
    <citation type="journal article" date="2019" name="Int. J. Syst. Evol. Microbiol.">
        <title>The Global Catalogue of Microorganisms (GCM) 10K type strain sequencing project: providing services to taxonomists for standard genome sequencing and annotation.</title>
        <authorList>
            <consortium name="The Broad Institute Genomics Platform"/>
            <consortium name="The Broad Institute Genome Sequencing Center for Infectious Disease"/>
            <person name="Wu L."/>
            <person name="Ma J."/>
        </authorList>
    </citation>
    <scope>NUCLEOTIDE SEQUENCE [LARGE SCALE GENOMIC DNA]</scope>
    <source>
        <strain evidence="3">JCM 17925</strain>
    </source>
</reference>
<evidence type="ECO:0000313" key="2">
    <source>
        <dbReference type="EMBL" id="GAA4409203.1"/>
    </source>
</evidence>
<dbReference type="Proteomes" id="UP001500936">
    <property type="component" value="Unassembled WGS sequence"/>
</dbReference>
<dbReference type="Pfam" id="PF13036">
    <property type="entry name" value="LpoB"/>
    <property type="match status" value="1"/>
</dbReference>
<keyword evidence="3" id="KW-1185">Reference proteome</keyword>
<dbReference type="Gene3D" id="3.40.50.10610">
    <property type="entry name" value="ABC-type transport auxiliary lipoprotein component"/>
    <property type="match status" value="1"/>
</dbReference>
<name>A0ABP8KKC8_9BACT</name>
<keyword evidence="1" id="KW-0732">Signal</keyword>
<comment type="caution">
    <text evidence="2">The sequence shown here is derived from an EMBL/GenBank/DDBJ whole genome shotgun (WGS) entry which is preliminary data.</text>
</comment>
<evidence type="ECO:0008006" key="4">
    <source>
        <dbReference type="Google" id="ProtNLM"/>
    </source>
</evidence>
<accession>A0ABP8KKC8</accession>
<dbReference type="InterPro" id="IPR014094">
    <property type="entry name" value="LpoB"/>
</dbReference>
<evidence type="ECO:0000256" key="1">
    <source>
        <dbReference type="SAM" id="SignalP"/>
    </source>
</evidence>